<gene>
    <name evidence="1" type="ORF">NOX80_00815</name>
</gene>
<name>A0ABY5IVI7_9FLAO</name>
<sequence length="59" mass="6852">MKEEMRKEITPQRAIELLRQDGIEVDEQNAALILEFLFEIAEIAVDQYFESAKKSVNLP</sequence>
<dbReference type="EMBL" id="CP101751">
    <property type="protein sequence ID" value="UUC45768.1"/>
    <property type="molecule type" value="Genomic_DNA"/>
</dbReference>
<evidence type="ECO:0000313" key="2">
    <source>
        <dbReference type="Proteomes" id="UP001059844"/>
    </source>
</evidence>
<dbReference type="Proteomes" id="UP001059844">
    <property type="component" value="Chromosome"/>
</dbReference>
<organism evidence="1 2">
    <name type="scientific">Flavobacterium cerinum</name>
    <dbReference type="NCBI Taxonomy" id="2502784"/>
    <lineage>
        <taxon>Bacteria</taxon>
        <taxon>Pseudomonadati</taxon>
        <taxon>Bacteroidota</taxon>
        <taxon>Flavobacteriia</taxon>
        <taxon>Flavobacteriales</taxon>
        <taxon>Flavobacteriaceae</taxon>
        <taxon>Flavobacterium</taxon>
    </lineage>
</organism>
<dbReference type="RefSeq" id="WP_256551453.1">
    <property type="nucleotide sequence ID" value="NZ_CP101751.1"/>
</dbReference>
<proteinExistence type="predicted"/>
<keyword evidence="2" id="KW-1185">Reference proteome</keyword>
<evidence type="ECO:0008006" key="3">
    <source>
        <dbReference type="Google" id="ProtNLM"/>
    </source>
</evidence>
<evidence type="ECO:0000313" key="1">
    <source>
        <dbReference type="EMBL" id="UUC45768.1"/>
    </source>
</evidence>
<accession>A0ABY5IVI7</accession>
<reference evidence="1" key="1">
    <citation type="submission" date="2022-07" db="EMBL/GenBank/DDBJ databases">
        <title>Isolation, identification, and degradation of a PFOSA degrading strain from sewage treatment plant.</title>
        <authorList>
            <person name="Zhang L."/>
            <person name="Huo Y."/>
        </authorList>
    </citation>
    <scope>NUCLEOTIDE SEQUENCE</scope>
    <source>
        <strain evidence="1">C1</strain>
    </source>
</reference>
<protein>
    <recommendedName>
        <fullName evidence="3">DUF2624 family protein</fullName>
    </recommendedName>
</protein>